<evidence type="ECO:0000313" key="2">
    <source>
        <dbReference type="Proteomes" id="UP000006462"/>
    </source>
</evidence>
<sequence length="39" mass="4581">MIAPLRKPREIFAKNFSAPAFYRLNCAALWFIIKQFHGN</sequence>
<organism evidence="1 2">
    <name type="scientific">Pyramidobacter piscolens W5455</name>
    <dbReference type="NCBI Taxonomy" id="352165"/>
    <lineage>
        <taxon>Bacteria</taxon>
        <taxon>Thermotogati</taxon>
        <taxon>Synergistota</taxon>
        <taxon>Synergistia</taxon>
        <taxon>Synergistales</taxon>
        <taxon>Dethiosulfovibrionaceae</taxon>
        <taxon>Pyramidobacter</taxon>
    </lineage>
</organism>
<protein>
    <submittedName>
        <fullName evidence="1">Uncharacterized protein</fullName>
    </submittedName>
</protein>
<comment type="caution">
    <text evidence="1">The sequence shown here is derived from an EMBL/GenBank/DDBJ whole genome shotgun (WGS) entry which is preliminary data.</text>
</comment>
<accession>A0ABM9ZX35</accession>
<dbReference type="EMBL" id="ADFP01000041">
    <property type="protein sequence ID" value="EFB91417.1"/>
    <property type="molecule type" value="Genomic_DNA"/>
</dbReference>
<keyword evidence="2" id="KW-1185">Reference proteome</keyword>
<evidence type="ECO:0000313" key="1">
    <source>
        <dbReference type="EMBL" id="EFB91417.1"/>
    </source>
</evidence>
<proteinExistence type="predicted"/>
<dbReference type="Proteomes" id="UP000006462">
    <property type="component" value="Unassembled WGS sequence"/>
</dbReference>
<reference evidence="1 2" key="1">
    <citation type="submission" date="2009-12" db="EMBL/GenBank/DDBJ databases">
        <authorList>
            <person name="Shrivastava S."/>
            <person name="Madupu R."/>
            <person name="Durkin A.S."/>
            <person name="Torralba M."/>
            <person name="Methe B."/>
            <person name="Sutton G.G."/>
            <person name="Strausberg R.L."/>
            <person name="Nelson K.E."/>
        </authorList>
    </citation>
    <scope>NUCLEOTIDE SEQUENCE [LARGE SCALE GENOMIC DNA]</scope>
    <source>
        <strain evidence="1 2">W5455</strain>
    </source>
</reference>
<name>A0ABM9ZX35_9BACT</name>
<gene>
    <name evidence="1" type="ORF">HMPREF7215_2528</name>
</gene>